<evidence type="ECO:0000256" key="2">
    <source>
        <dbReference type="ARBA" id="ARBA00006275"/>
    </source>
</evidence>
<accession>A0ABW5TXC7</accession>
<dbReference type="Gene3D" id="1.25.40.390">
    <property type="match status" value="1"/>
</dbReference>
<comment type="subcellular location">
    <subcellularLocation>
        <location evidence="1">Cell outer membrane</location>
    </subcellularLocation>
</comment>
<protein>
    <submittedName>
        <fullName evidence="8">RagB/SusD family nutrient uptake outer membrane protein</fullName>
    </submittedName>
</protein>
<keyword evidence="3" id="KW-0732">Signal</keyword>
<evidence type="ECO:0000259" key="6">
    <source>
        <dbReference type="Pfam" id="PF07980"/>
    </source>
</evidence>
<comment type="caution">
    <text evidence="8">The sequence shown here is derived from an EMBL/GenBank/DDBJ whole genome shotgun (WGS) entry which is preliminary data.</text>
</comment>
<sequence length="529" mass="58038">MKKIKYILLAAVLSFTVTSCEKIIEIDPISNVGADAFYRNFTEVNTALSGCYGGLHGPLYNEWMFTELRGDNTKQGLATSSAVQNIEFNELDMFVLNSTHPQVYNYWLATYKNIRAINFVLASLGVTYSNGQITVEQGTATLTSAQKNQIIGEALFLRSYHYFNLVRLFGGVAAVTAPVAPETSKQINRNTVAECFQLITADLNLAKDLLPTNTFNTIANANLGRANAWAAKSLLAKVYLTLNRNSEALPLLNDVINNSGYGLLNSYADVFSIGNEMNREIIFAVRYKAGGLGIGSPFANLFAPSGSGNAVINNDGNGFNFPTESIKNAYITPVSGFSDNRKAVNIAQFTASRPYTRKYLSQVINRYDAENDFPVIRFADVLLMKAEAVGFDGAAGSSVTLINQVRERAGAGDFSGSGSFTSAFFVYPASGAGAITDAASFKTALFKERRLELAFENQRYFDIIRTGDGANVIKNHIAEEYDVHYRNYRPVLTLDFIQSNITTDKLLLPIPQREIDTNDQIVIAQNPGY</sequence>
<dbReference type="Proteomes" id="UP001597546">
    <property type="component" value="Unassembled WGS sequence"/>
</dbReference>
<name>A0ABW5TXC7_9SPHI</name>
<evidence type="ECO:0000256" key="5">
    <source>
        <dbReference type="ARBA" id="ARBA00023237"/>
    </source>
</evidence>
<dbReference type="InterPro" id="IPR033985">
    <property type="entry name" value="SusD-like_N"/>
</dbReference>
<evidence type="ECO:0000256" key="4">
    <source>
        <dbReference type="ARBA" id="ARBA00023136"/>
    </source>
</evidence>
<feature type="domain" description="RagB/SusD" evidence="6">
    <location>
        <begin position="332"/>
        <end position="529"/>
    </location>
</feature>
<proteinExistence type="inferred from homology"/>
<dbReference type="EMBL" id="JBHULV010000056">
    <property type="protein sequence ID" value="MFD2733501.1"/>
    <property type="molecule type" value="Genomic_DNA"/>
</dbReference>
<evidence type="ECO:0000256" key="3">
    <source>
        <dbReference type="ARBA" id="ARBA00022729"/>
    </source>
</evidence>
<evidence type="ECO:0000313" key="8">
    <source>
        <dbReference type="EMBL" id="MFD2733501.1"/>
    </source>
</evidence>
<reference evidence="9" key="1">
    <citation type="journal article" date="2019" name="Int. J. Syst. Evol. Microbiol.">
        <title>The Global Catalogue of Microorganisms (GCM) 10K type strain sequencing project: providing services to taxonomists for standard genome sequencing and annotation.</title>
        <authorList>
            <consortium name="The Broad Institute Genomics Platform"/>
            <consortium name="The Broad Institute Genome Sequencing Center for Infectious Disease"/>
            <person name="Wu L."/>
            <person name="Ma J."/>
        </authorList>
    </citation>
    <scope>NUCLEOTIDE SEQUENCE [LARGE SCALE GENOMIC DNA]</scope>
    <source>
        <strain evidence="9">KCTC 42456</strain>
    </source>
</reference>
<organism evidence="8 9">
    <name type="scientific">Pedobacter alpinus</name>
    <dbReference type="NCBI Taxonomy" id="1590643"/>
    <lineage>
        <taxon>Bacteria</taxon>
        <taxon>Pseudomonadati</taxon>
        <taxon>Bacteroidota</taxon>
        <taxon>Sphingobacteriia</taxon>
        <taxon>Sphingobacteriales</taxon>
        <taxon>Sphingobacteriaceae</taxon>
        <taxon>Pedobacter</taxon>
    </lineage>
</organism>
<dbReference type="SUPFAM" id="SSF48452">
    <property type="entry name" value="TPR-like"/>
    <property type="match status" value="1"/>
</dbReference>
<comment type="similarity">
    <text evidence="2">Belongs to the SusD family.</text>
</comment>
<dbReference type="RefSeq" id="WP_379045180.1">
    <property type="nucleotide sequence ID" value="NZ_JBHSKW010000051.1"/>
</dbReference>
<dbReference type="InterPro" id="IPR012944">
    <property type="entry name" value="SusD_RagB_dom"/>
</dbReference>
<dbReference type="InterPro" id="IPR011990">
    <property type="entry name" value="TPR-like_helical_dom_sf"/>
</dbReference>
<gene>
    <name evidence="8" type="ORF">ACFSSE_17460</name>
</gene>
<keyword evidence="4" id="KW-0472">Membrane</keyword>
<dbReference type="Pfam" id="PF14322">
    <property type="entry name" value="SusD-like_3"/>
    <property type="match status" value="1"/>
</dbReference>
<evidence type="ECO:0000259" key="7">
    <source>
        <dbReference type="Pfam" id="PF14322"/>
    </source>
</evidence>
<evidence type="ECO:0000313" key="9">
    <source>
        <dbReference type="Proteomes" id="UP001597546"/>
    </source>
</evidence>
<feature type="domain" description="SusD-like N-terminal" evidence="7">
    <location>
        <begin position="76"/>
        <end position="240"/>
    </location>
</feature>
<dbReference type="CDD" id="cd08977">
    <property type="entry name" value="SusD"/>
    <property type="match status" value="1"/>
</dbReference>
<dbReference type="Pfam" id="PF07980">
    <property type="entry name" value="SusD_RagB"/>
    <property type="match status" value="1"/>
</dbReference>
<dbReference type="PROSITE" id="PS51257">
    <property type="entry name" value="PROKAR_LIPOPROTEIN"/>
    <property type="match status" value="1"/>
</dbReference>
<keyword evidence="5" id="KW-0998">Cell outer membrane</keyword>
<evidence type="ECO:0000256" key="1">
    <source>
        <dbReference type="ARBA" id="ARBA00004442"/>
    </source>
</evidence>
<keyword evidence="9" id="KW-1185">Reference proteome</keyword>